<dbReference type="AlphaFoldDB" id="A0A975EYI3"/>
<reference evidence="2" key="1">
    <citation type="submission" date="2020-05" db="EMBL/GenBank/DDBJ databases">
        <authorList>
            <person name="Zeng H."/>
            <person name="Chan Y.K."/>
            <person name="Watt R.M."/>
        </authorList>
    </citation>
    <scope>NUCLEOTIDE SEQUENCE</scope>
    <source>
        <strain evidence="2">ATCC 700773</strain>
    </source>
</reference>
<dbReference type="RefSeq" id="WP_210117966.1">
    <property type="nucleotide sequence ID" value="NZ_CP054257.1"/>
</dbReference>
<accession>A0A975EYI3</accession>
<proteinExistence type="predicted"/>
<evidence type="ECO:0000313" key="3">
    <source>
        <dbReference type="Proteomes" id="UP000671995"/>
    </source>
</evidence>
<feature type="transmembrane region" description="Helical" evidence="1">
    <location>
        <begin position="703"/>
        <end position="725"/>
    </location>
</feature>
<dbReference type="Proteomes" id="UP000671995">
    <property type="component" value="Chromosome"/>
</dbReference>
<evidence type="ECO:0000313" key="2">
    <source>
        <dbReference type="EMBL" id="QTQ11168.1"/>
    </source>
</evidence>
<gene>
    <name evidence="2" type="ORF">HRI96_02535</name>
</gene>
<feature type="transmembrane region" description="Helical" evidence="1">
    <location>
        <begin position="660"/>
        <end position="682"/>
    </location>
</feature>
<feature type="transmembrane region" description="Helical" evidence="1">
    <location>
        <begin position="587"/>
        <end position="605"/>
    </location>
</feature>
<protein>
    <submittedName>
        <fullName evidence="2">Uncharacterized protein</fullName>
    </submittedName>
</protein>
<evidence type="ECO:0000256" key="1">
    <source>
        <dbReference type="SAM" id="Phobius"/>
    </source>
</evidence>
<sequence>MKKTFLFDKSDKNTLEFFSSVKDSISANSDELIQNTHLHPHGIKELLESKQIRVAKLILLLLHAMDKGTIDDRLNALHSLRDEVLLCSENPMPVNTARILLCMMKELVRSEDETEQLELLHDFSMLIRARSCTVRKYLKKYNLLEMPEAWNQIAFDYHVHDSYTEGRKTPTYLIMDAWIKGIKQLNVIYYGYAPKEAVRELLSAAAYMSIKVKVGIENIVLFNGKPVNFIWIPEDLPDVEHWCAFLDRSDVVAFNKKAIAAWDNQKNTPTRIKYNSPMDLIKRINKLSSNYGITLNLNGLTDTDVLELLFECKGKISNIEIFNTKNFYEQEESYAAKIKKIICCINEKNTAKLKRIIKKMLNKLKESQAPYQGTQPDFAVKNQKENKSEAAAKTNAQAKMQSGEVMRHIKYLNKILSHLSDFFLFYEYKTLHDRWGSNSVGKASEEHNGMGFALLETLPIGAQIQVLKNKERRLLPVHIQTLYRENFRPAEDRRLFFIPHFRPRLKKISGEWITEQNCVKGENNLVALGEYDAAYEKQKSNSYVKKRKGLLYTWKYMNTGVKNKIKILSGFIPAFLSFYLTKDWWVLKFLGAVIWFAITGVRNIIQAVVSGDSRKRSPLLHWTSYVDWSRIADSLMYTGWSVPLLDYFVTTWLLKEKYNITVATAPFLTYTVISLVNGVYISSHNILRGLPKSDVIANFFRSIISIPFALALSSMLGVILTAAGLDAADIIQRWAAIISKLVSDTIGGVIEGLSTRQKNIDLRNADYDKKLYQMQKTCTRLEFMFPKKNLVKLFKFPETLVKTVKDKDSRLFKSMMYDSLDFFYFWLFQPHARTVLISVLKKMSRRGRNLFLNFQNILNCRKAVIGLLTDKNTGMSFRRVLKIYLMYGNSYLTALTRLSEGKKWDDFAEEIDEEYDIEPDYAP</sequence>
<keyword evidence="1" id="KW-0812">Transmembrane</keyword>
<reference evidence="2" key="2">
    <citation type="journal article" date="2021" name="Microbiol. Resour. Announc.">
        <title>Complete Genome Sequences of Three Human Oral Treponema parvum Isolates.</title>
        <authorList>
            <person name="Zeng H."/>
            <person name="Watt R.M."/>
        </authorList>
    </citation>
    <scope>NUCLEOTIDE SEQUENCE</scope>
    <source>
        <strain evidence="2">ATCC 700773</strain>
    </source>
</reference>
<organism evidence="2 3">
    <name type="scientific">Treponema parvum</name>
    <dbReference type="NCBI Taxonomy" id="138851"/>
    <lineage>
        <taxon>Bacteria</taxon>
        <taxon>Pseudomonadati</taxon>
        <taxon>Spirochaetota</taxon>
        <taxon>Spirochaetia</taxon>
        <taxon>Spirochaetales</taxon>
        <taxon>Treponemataceae</taxon>
        <taxon>Treponema</taxon>
    </lineage>
</organism>
<name>A0A975EYI3_9SPIR</name>
<dbReference type="EMBL" id="CP054257">
    <property type="protein sequence ID" value="QTQ11168.1"/>
    <property type="molecule type" value="Genomic_DNA"/>
</dbReference>
<keyword evidence="1" id="KW-1133">Transmembrane helix</keyword>
<keyword evidence="1" id="KW-0472">Membrane</keyword>